<sequence>MRFTLKADDLAKVLTDNEIQAARSVTGAMREVTDGLKGDLRADVVDAGLGRRLANTWRGKTFPEGGASLDAAAFIWSKAPNLVDVFDRGVTIRSKNGFWLAIPTPAAGATGLTTTGARARITPGGFERRTGMRLRFVYRRGKPSLLVVDNARLSKRGLARPNAGRTRSGAQFTRLTGRSTVVVFILVPQVTLRKRLDVEPIAQRWANRVGPILAQHWR</sequence>
<keyword evidence="2" id="KW-1185">Reference proteome</keyword>
<dbReference type="RefSeq" id="WP_012561999.1">
    <property type="nucleotide sequence ID" value="NC_011386.1"/>
</dbReference>
<dbReference type="eggNOG" id="ENOG502Z85X">
    <property type="taxonomic scope" value="Bacteria"/>
</dbReference>
<dbReference type="STRING" id="504832.OCA5_c31190"/>
<dbReference type="KEGG" id="oca:OCAR_4832"/>
<proteinExistence type="predicted"/>
<dbReference type="OrthoDB" id="7571212at2"/>
<dbReference type="InterPro" id="IPR045622">
    <property type="entry name" value="DUF6441"/>
</dbReference>
<dbReference type="KEGG" id="ocg:OCA5_c31190"/>
<evidence type="ECO:0000313" key="1">
    <source>
        <dbReference type="EMBL" id="AEI07803.1"/>
    </source>
</evidence>
<evidence type="ECO:0000313" key="2">
    <source>
        <dbReference type="Proteomes" id="UP000007730"/>
    </source>
</evidence>
<organism evidence="1 2">
    <name type="scientific">Afipia carboxidovorans (strain ATCC 49405 / DSM 1227 / KCTC 32145 / OM5)</name>
    <name type="common">Oligotropha carboxidovorans</name>
    <dbReference type="NCBI Taxonomy" id="504832"/>
    <lineage>
        <taxon>Bacteria</taxon>
        <taxon>Pseudomonadati</taxon>
        <taxon>Pseudomonadota</taxon>
        <taxon>Alphaproteobacteria</taxon>
        <taxon>Hyphomicrobiales</taxon>
        <taxon>Nitrobacteraceae</taxon>
        <taxon>Afipia</taxon>
    </lineage>
</organism>
<dbReference type="Pfam" id="PF20039">
    <property type="entry name" value="DUF6441"/>
    <property type="match status" value="1"/>
</dbReference>
<reference evidence="1 2" key="1">
    <citation type="journal article" date="2011" name="J. Bacteriol.">
        <title>Complete genome sequences of the chemolithoautotrophic Oligotropha carboxidovorans strains OM4 and OM5.</title>
        <authorList>
            <person name="Volland S."/>
            <person name="Rachinger M."/>
            <person name="Strittmatter A."/>
            <person name="Daniel R."/>
            <person name="Gottschalk G."/>
            <person name="Meyer O."/>
        </authorList>
    </citation>
    <scope>NUCLEOTIDE SEQUENCE [LARGE SCALE GENOMIC DNA]</scope>
    <source>
        <strain evidence="2">ATCC 49405 / DSM 1227 / KCTC 32145 / OM5</strain>
    </source>
</reference>
<protein>
    <submittedName>
        <fullName evidence="1">Uncharacterized protein</fullName>
    </submittedName>
</protein>
<gene>
    <name evidence="1" type="ordered locus">OCA5_c31190</name>
</gene>
<accession>B6JDN9</accession>
<dbReference type="PATRIC" id="fig|504832.7.peg.3287"/>
<name>B6JDN9_AFIC5</name>
<dbReference type="EMBL" id="CP002826">
    <property type="protein sequence ID" value="AEI07803.1"/>
    <property type="molecule type" value="Genomic_DNA"/>
</dbReference>
<dbReference type="HOGENOM" id="CLU_088242_0_0_5"/>
<dbReference type="AlphaFoldDB" id="B6JDN9"/>
<dbReference type="Proteomes" id="UP000007730">
    <property type="component" value="Chromosome"/>
</dbReference>